<dbReference type="Proteomes" id="UP000007886">
    <property type="component" value="Chromosome"/>
</dbReference>
<dbReference type="KEGG" id="brs:S23_07180"/>
<name>A0AAI8M9N2_9BRAD</name>
<accession>A0AAI8M9N2</accession>
<evidence type="ECO:0000313" key="2">
    <source>
        <dbReference type="Proteomes" id="UP000007886"/>
    </source>
</evidence>
<keyword evidence="2" id="KW-1185">Reference proteome</keyword>
<gene>
    <name evidence="1" type="ORF">S23_07180</name>
</gene>
<protein>
    <submittedName>
        <fullName evidence="1">Uncharacterized protein</fullName>
    </submittedName>
</protein>
<evidence type="ECO:0000313" key="1">
    <source>
        <dbReference type="EMBL" id="BAL73938.1"/>
    </source>
</evidence>
<sequence length="70" mass="7807">MARHCFKRLLGKKDEKRLNDRDHEGEERRANEGEFDSRGSFVIANKGGAAIAAPLLRCDVRRGHGAFPTA</sequence>
<reference evidence="1 2" key="1">
    <citation type="journal article" date="2012" name="Microbes Environ.">
        <title>Complete genome sequence of Bradyrhizobium sp. S23321: insights into symbiosis evolution in soil oligotrophs.</title>
        <authorList>
            <person name="Okubo T."/>
            <person name="Tsukui T."/>
            <person name="Maita H."/>
            <person name="Okamoto S."/>
            <person name="Oshima K."/>
            <person name="Fujisawa T."/>
            <person name="Saito A."/>
            <person name="Futamata H."/>
            <person name="Hattori R."/>
            <person name="Shimomura Y."/>
            <person name="Haruta S."/>
            <person name="Morimoto S."/>
            <person name="Wang Y."/>
            <person name="Sakai Y."/>
            <person name="Hattori M."/>
            <person name="Aizawa S."/>
            <person name="Nagashima K.V.P."/>
            <person name="Masuda S."/>
            <person name="Hattori T."/>
            <person name="Yamashita A."/>
            <person name="Bao Z."/>
            <person name="Hayatsu M."/>
            <person name="Kajiya-Kanegae H."/>
            <person name="Yoshinaga I."/>
            <person name="Sakamoto K."/>
            <person name="Toyota K."/>
            <person name="Nakao M."/>
            <person name="Kohara M."/>
            <person name="Anda M."/>
            <person name="Niwa R."/>
            <person name="Jung-Hwan P."/>
            <person name="Sameshima-Saito R."/>
            <person name="Tokuda S."/>
            <person name="Yamamoto S."/>
            <person name="Yamamoto S."/>
            <person name="Yokoyama T."/>
            <person name="Akutsu T."/>
            <person name="Nakamura Y."/>
            <person name="Nakahira-Yanaka Y."/>
            <person name="Takada Hoshino Y."/>
            <person name="Hirakawa H."/>
            <person name="Mitsui H."/>
            <person name="Terasawa K."/>
            <person name="Itakura M."/>
            <person name="Sato S."/>
            <person name="Ikeda-Ohtsubo W."/>
            <person name="Sakakura N."/>
            <person name="Kaminuma E."/>
            <person name="Minamisawa K."/>
        </authorList>
    </citation>
    <scope>NUCLEOTIDE SEQUENCE [LARGE SCALE GENOMIC DNA]</scope>
    <source>
        <strain evidence="1 2">S23321</strain>
    </source>
</reference>
<organism evidence="1 2">
    <name type="scientific">Bradyrhizobium cosmicum</name>
    <dbReference type="NCBI Taxonomy" id="1404864"/>
    <lineage>
        <taxon>Bacteria</taxon>
        <taxon>Pseudomonadati</taxon>
        <taxon>Pseudomonadota</taxon>
        <taxon>Alphaproteobacteria</taxon>
        <taxon>Hyphomicrobiales</taxon>
        <taxon>Nitrobacteraceae</taxon>
        <taxon>Bradyrhizobium</taxon>
    </lineage>
</organism>
<dbReference type="AlphaFoldDB" id="A0AAI8M9N2"/>
<proteinExistence type="predicted"/>
<dbReference type="EMBL" id="AP012279">
    <property type="protein sequence ID" value="BAL73938.1"/>
    <property type="molecule type" value="Genomic_DNA"/>
</dbReference>